<comment type="caution">
    <text evidence="1">The sequence shown here is derived from an EMBL/GenBank/DDBJ whole genome shotgun (WGS) entry which is preliminary data.</text>
</comment>
<protein>
    <submittedName>
        <fullName evidence="1">Uncharacterized protein</fullName>
    </submittedName>
</protein>
<gene>
    <name evidence="1" type="ORF">ACFQ2I_19755</name>
</gene>
<dbReference type="SUPFAM" id="SSF53850">
    <property type="entry name" value="Periplasmic binding protein-like II"/>
    <property type="match status" value="1"/>
</dbReference>
<name>A0ABW3HVK2_9BACL</name>
<sequence length="77" mass="9268">MPVDNNPVLFWYNETALQEAGITEMPADLYEQGNWNWDVFQDMLVKLKANNLRFPRNNIYLTESYCDFSIRFFKMSY</sequence>
<reference evidence="2" key="1">
    <citation type="journal article" date="2019" name="Int. J. Syst. Evol. Microbiol.">
        <title>The Global Catalogue of Microorganisms (GCM) 10K type strain sequencing project: providing services to taxonomists for standard genome sequencing and annotation.</title>
        <authorList>
            <consortium name="The Broad Institute Genomics Platform"/>
            <consortium name="The Broad Institute Genome Sequencing Center for Infectious Disease"/>
            <person name="Wu L."/>
            <person name="Ma J."/>
        </authorList>
    </citation>
    <scope>NUCLEOTIDE SEQUENCE [LARGE SCALE GENOMIC DNA]</scope>
    <source>
        <strain evidence="2">CCUG 59129</strain>
    </source>
</reference>
<organism evidence="1 2">
    <name type="scientific">Paenibacillus chungangensis</name>
    <dbReference type="NCBI Taxonomy" id="696535"/>
    <lineage>
        <taxon>Bacteria</taxon>
        <taxon>Bacillati</taxon>
        <taxon>Bacillota</taxon>
        <taxon>Bacilli</taxon>
        <taxon>Bacillales</taxon>
        <taxon>Paenibacillaceae</taxon>
        <taxon>Paenibacillus</taxon>
    </lineage>
</organism>
<evidence type="ECO:0000313" key="2">
    <source>
        <dbReference type="Proteomes" id="UP001596989"/>
    </source>
</evidence>
<dbReference type="EMBL" id="JBHTJZ010000058">
    <property type="protein sequence ID" value="MFD0961588.1"/>
    <property type="molecule type" value="Genomic_DNA"/>
</dbReference>
<dbReference type="Gene3D" id="3.40.190.10">
    <property type="entry name" value="Periplasmic binding protein-like II"/>
    <property type="match status" value="1"/>
</dbReference>
<keyword evidence="2" id="KW-1185">Reference proteome</keyword>
<proteinExistence type="predicted"/>
<accession>A0ABW3HVK2</accession>
<dbReference type="Proteomes" id="UP001596989">
    <property type="component" value="Unassembled WGS sequence"/>
</dbReference>
<evidence type="ECO:0000313" key="1">
    <source>
        <dbReference type="EMBL" id="MFD0961588.1"/>
    </source>
</evidence>
<dbReference type="RefSeq" id="WP_377567302.1">
    <property type="nucleotide sequence ID" value="NZ_JBHTJZ010000058.1"/>
</dbReference>